<name>A0ABW8C2R6_9ACTN</name>
<gene>
    <name evidence="2" type="ORF">ACIGXA_09345</name>
</gene>
<feature type="transmembrane region" description="Helical" evidence="1">
    <location>
        <begin position="290"/>
        <end position="313"/>
    </location>
</feature>
<feature type="transmembrane region" description="Helical" evidence="1">
    <location>
        <begin position="388"/>
        <end position="405"/>
    </location>
</feature>
<accession>A0ABW8C2R6</accession>
<feature type="transmembrane region" description="Helical" evidence="1">
    <location>
        <begin position="411"/>
        <end position="433"/>
    </location>
</feature>
<evidence type="ECO:0000256" key="1">
    <source>
        <dbReference type="SAM" id="Phobius"/>
    </source>
</evidence>
<keyword evidence="1" id="KW-0812">Transmembrane</keyword>
<comment type="caution">
    <text evidence="2">The sequence shown here is derived from an EMBL/GenBank/DDBJ whole genome shotgun (WGS) entry which is preliminary data.</text>
</comment>
<feature type="transmembrane region" description="Helical" evidence="1">
    <location>
        <begin position="127"/>
        <end position="148"/>
    </location>
</feature>
<dbReference type="RefSeq" id="WP_399646248.1">
    <property type="nucleotide sequence ID" value="NZ_JBITYG010000002.1"/>
</dbReference>
<evidence type="ECO:0000313" key="3">
    <source>
        <dbReference type="Proteomes" id="UP001614394"/>
    </source>
</evidence>
<feature type="transmembrane region" description="Helical" evidence="1">
    <location>
        <begin position="467"/>
        <end position="484"/>
    </location>
</feature>
<protein>
    <submittedName>
        <fullName evidence="2">Amino acid transporter</fullName>
    </submittedName>
</protein>
<dbReference type="EMBL" id="JBITYG010000002">
    <property type="protein sequence ID" value="MFI9100720.1"/>
    <property type="molecule type" value="Genomic_DNA"/>
</dbReference>
<keyword evidence="1" id="KW-0472">Membrane</keyword>
<reference evidence="2 3" key="1">
    <citation type="submission" date="2024-10" db="EMBL/GenBank/DDBJ databases">
        <title>The Natural Products Discovery Center: Release of the First 8490 Sequenced Strains for Exploring Actinobacteria Biosynthetic Diversity.</title>
        <authorList>
            <person name="Kalkreuter E."/>
            <person name="Kautsar S.A."/>
            <person name="Yang D."/>
            <person name="Bader C.D."/>
            <person name="Teijaro C.N."/>
            <person name="Fluegel L."/>
            <person name="Davis C.M."/>
            <person name="Simpson J.R."/>
            <person name="Lauterbach L."/>
            <person name="Steele A.D."/>
            <person name="Gui C."/>
            <person name="Meng S."/>
            <person name="Li G."/>
            <person name="Viehrig K."/>
            <person name="Ye F."/>
            <person name="Su P."/>
            <person name="Kiefer A.F."/>
            <person name="Nichols A."/>
            <person name="Cepeda A.J."/>
            <person name="Yan W."/>
            <person name="Fan B."/>
            <person name="Jiang Y."/>
            <person name="Adhikari A."/>
            <person name="Zheng C.-J."/>
            <person name="Schuster L."/>
            <person name="Cowan T.M."/>
            <person name="Smanski M.J."/>
            <person name="Chevrette M.G."/>
            <person name="De Carvalho L.P.S."/>
            <person name="Shen B."/>
        </authorList>
    </citation>
    <scope>NUCLEOTIDE SEQUENCE [LARGE SCALE GENOMIC DNA]</scope>
    <source>
        <strain evidence="2 3">NPDC053399</strain>
    </source>
</reference>
<evidence type="ECO:0000313" key="2">
    <source>
        <dbReference type="EMBL" id="MFI9100720.1"/>
    </source>
</evidence>
<sequence>MATSDQAESGSGGRAPWRLRPWLLEGLADMGKQGSGAKAQAPGAHHGQRWWRVMCLTGLDYFSTLGYQPGIAALAAGLLSPLATVVLVAVTLAGALPVYRRVAEESPHGEGSIAMLERLLSFWKGKLFVLALLGFAATDFLITITLSAADATAHLVENPHFTSTLHGHQMAITLVLVGLLGAVFLKGFTEAIGISVALVGVYLALNVVVAVVGLWHVIKAPHLITDWSSALTTEHGNPFAMIGLALLIFPKLALGLSGFETGVAVMPHIQGDPGDTEDRPAGRIRDAKKLLTTAAVIMSVFLIVTSVITTLLIPQEEFKAGGQANGRALAYLAHHYLGSAFGSVYDASTIAILWFAGASAMAGLLNLMPRYLPRYGMAPHWARAVRPMVLVFIAVAFLVTWIFNADVDAQSGAYATGVLVLITSAAVAVTIAARRAGQRGWTAGFATIALIFLYTTGANIVERPDGVKIGACFIAGIIAISLLSRIARAFELRVTDVVLDQAAERFVRDDATRKLRFIANEPDSRDEAEYRDKLQQIRADNDLPEDEDFVFVEVTVLDPSDFESEVKVTGELLHGRYRVLALESSTIPNALAALMLHVRDLTDRRPHIYFEWTEGNPFAQFLRFFLFGQGEVAPVTREVLREAEPDRDRRPRVHVG</sequence>
<feature type="transmembrane region" description="Helical" evidence="1">
    <location>
        <begin position="440"/>
        <end position="461"/>
    </location>
</feature>
<feature type="transmembrane region" description="Helical" evidence="1">
    <location>
        <begin position="347"/>
        <end position="367"/>
    </location>
</feature>
<feature type="transmembrane region" description="Helical" evidence="1">
    <location>
        <begin position="238"/>
        <end position="259"/>
    </location>
</feature>
<keyword evidence="1" id="KW-1133">Transmembrane helix</keyword>
<dbReference type="Proteomes" id="UP001614394">
    <property type="component" value="Unassembled WGS sequence"/>
</dbReference>
<organism evidence="2 3">
    <name type="scientific">Streptomyces fildesensis</name>
    <dbReference type="NCBI Taxonomy" id="375757"/>
    <lineage>
        <taxon>Bacteria</taxon>
        <taxon>Bacillati</taxon>
        <taxon>Actinomycetota</taxon>
        <taxon>Actinomycetes</taxon>
        <taxon>Kitasatosporales</taxon>
        <taxon>Streptomycetaceae</taxon>
        <taxon>Streptomyces</taxon>
    </lineage>
</organism>
<proteinExistence type="predicted"/>
<keyword evidence="3" id="KW-1185">Reference proteome</keyword>
<feature type="transmembrane region" description="Helical" evidence="1">
    <location>
        <begin position="168"/>
        <end position="185"/>
    </location>
</feature>
<feature type="transmembrane region" description="Helical" evidence="1">
    <location>
        <begin position="192"/>
        <end position="218"/>
    </location>
</feature>
<feature type="transmembrane region" description="Helical" evidence="1">
    <location>
        <begin position="71"/>
        <end position="96"/>
    </location>
</feature>